<gene>
    <name evidence="1" type="ORF">X777_12486</name>
</gene>
<reference evidence="1 2" key="1">
    <citation type="journal article" date="2014" name="Curr. Biol.">
        <title>The genome of the clonal raider ant Cerapachys biroi.</title>
        <authorList>
            <person name="Oxley P.R."/>
            <person name="Ji L."/>
            <person name="Fetter-Pruneda I."/>
            <person name="McKenzie S.K."/>
            <person name="Li C."/>
            <person name="Hu H."/>
            <person name="Zhang G."/>
            <person name="Kronauer D.J."/>
        </authorList>
    </citation>
    <scope>NUCLEOTIDE SEQUENCE [LARGE SCALE GENOMIC DNA]</scope>
</reference>
<evidence type="ECO:0000313" key="1">
    <source>
        <dbReference type="EMBL" id="EZA49246.1"/>
    </source>
</evidence>
<evidence type="ECO:0000313" key="2">
    <source>
        <dbReference type="Proteomes" id="UP000053097"/>
    </source>
</evidence>
<name>A0A026W0Y7_OOCBI</name>
<protein>
    <submittedName>
        <fullName evidence="1">Uncharacterized protein</fullName>
    </submittedName>
</protein>
<accession>A0A026W0Y7</accession>
<sequence length="143" mass="16412">MQEKKYSAVKEITIENINERTTENINKRTTENISKRTENISEKENAKEDSILINRTWNMVLHRVLYVVHDTCGKVKSGHRICRRVSTPTNNAKPSKSVWNERAAAPLKSIRGACEIKPRLPLSLKELFRLAISDDQSEINPNL</sequence>
<organism evidence="1 2">
    <name type="scientific">Ooceraea biroi</name>
    <name type="common">Clonal raider ant</name>
    <name type="synonym">Cerapachys biroi</name>
    <dbReference type="NCBI Taxonomy" id="2015173"/>
    <lineage>
        <taxon>Eukaryota</taxon>
        <taxon>Metazoa</taxon>
        <taxon>Ecdysozoa</taxon>
        <taxon>Arthropoda</taxon>
        <taxon>Hexapoda</taxon>
        <taxon>Insecta</taxon>
        <taxon>Pterygota</taxon>
        <taxon>Neoptera</taxon>
        <taxon>Endopterygota</taxon>
        <taxon>Hymenoptera</taxon>
        <taxon>Apocrita</taxon>
        <taxon>Aculeata</taxon>
        <taxon>Formicoidea</taxon>
        <taxon>Formicidae</taxon>
        <taxon>Dorylinae</taxon>
        <taxon>Ooceraea</taxon>
    </lineage>
</organism>
<proteinExistence type="predicted"/>
<dbReference type="AlphaFoldDB" id="A0A026W0Y7"/>
<keyword evidence="2" id="KW-1185">Reference proteome</keyword>
<dbReference type="Proteomes" id="UP000053097">
    <property type="component" value="Unassembled WGS sequence"/>
</dbReference>
<dbReference type="EMBL" id="KK107530">
    <property type="protein sequence ID" value="EZA49246.1"/>
    <property type="molecule type" value="Genomic_DNA"/>
</dbReference>